<dbReference type="InterPro" id="IPR029058">
    <property type="entry name" value="AB_hydrolase_fold"/>
</dbReference>
<dbReference type="CDD" id="cd00882">
    <property type="entry name" value="Ras_like_GTPase"/>
    <property type="match status" value="1"/>
</dbReference>
<dbReference type="EMBL" id="CAJNOE010000021">
    <property type="protein sequence ID" value="CAF0747246.1"/>
    <property type="molecule type" value="Genomic_DNA"/>
</dbReference>
<dbReference type="PANTHER" id="PTHR45856">
    <property type="entry name" value="ALPHA/BETA-HYDROLASES SUPERFAMILY PROTEIN"/>
    <property type="match status" value="1"/>
</dbReference>
<dbReference type="Proteomes" id="UP000663868">
    <property type="component" value="Unassembled WGS sequence"/>
</dbReference>
<dbReference type="SUPFAM" id="SSF52540">
    <property type="entry name" value="P-loop containing nucleoside triphosphate hydrolases"/>
    <property type="match status" value="1"/>
</dbReference>
<evidence type="ECO:0008006" key="10">
    <source>
        <dbReference type="Google" id="ProtNLM"/>
    </source>
</evidence>
<dbReference type="Proteomes" id="UP000663844">
    <property type="component" value="Unassembled WGS sequence"/>
</dbReference>
<feature type="domain" description="Fungal lipase-type" evidence="1">
    <location>
        <begin position="105"/>
        <end position="235"/>
    </location>
</feature>
<dbReference type="InterPro" id="IPR051218">
    <property type="entry name" value="Sec_MonoDiacylglyc_Lipase"/>
</dbReference>
<evidence type="ECO:0000313" key="9">
    <source>
        <dbReference type="Proteomes" id="UP000663844"/>
    </source>
</evidence>
<dbReference type="EMBL" id="CAJNON010000015">
    <property type="protein sequence ID" value="CAF0781215.1"/>
    <property type="molecule type" value="Genomic_DNA"/>
</dbReference>
<dbReference type="GO" id="GO:0005525">
    <property type="term" value="F:GTP binding"/>
    <property type="evidence" value="ECO:0007669"/>
    <property type="project" value="InterPro"/>
</dbReference>
<feature type="domain" description="G" evidence="2">
    <location>
        <begin position="863"/>
        <end position="989"/>
    </location>
</feature>
<dbReference type="InterPro" id="IPR002921">
    <property type="entry name" value="Fungal_lipase-type"/>
</dbReference>
<dbReference type="Proteomes" id="UP000663881">
    <property type="component" value="Unassembled WGS sequence"/>
</dbReference>
<dbReference type="PANTHER" id="PTHR45856:SF24">
    <property type="entry name" value="FUNGAL LIPASE-LIKE DOMAIN-CONTAINING PROTEIN"/>
    <property type="match status" value="1"/>
</dbReference>
<evidence type="ECO:0000313" key="7">
    <source>
        <dbReference type="EMBL" id="CAF3958037.1"/>
    </source>
</evidence>
<comment type="caution">
    <text evidence="6">The sequence shown here is derived from an EMBL/GenBank/DDBJ whole genome shotgun (WGS) entry which is preliminary data.</text>
</comment>
<accession>A0A819JIU0</accession>
<organism evidence="6 9">
    <name type="scientific">Adineta steineri</name>
    <dbReference type="NCBI Taxonomy" id="433720"/>
    <lineage>
        <taxon>Eukaryota</taxon>
        <taxon>Metazoa</taxon>
        <taxon>Spiralia</taxon>
        <taxon>Gnathifera</taxon>
        <taxon>Rotifera</taxon>
        <taxon>Eurotatoria</taxon>
        <taxon>Bdelloidea</taxon>
        <taxon>Adinetida</taxon>
        <taxon>Adinetidae</taxon>
        <taxon>Adineta</taxon>
    </lineage>
</organism>
<evidence type="ECO:0000259" key="2">
    <source>
        <dbReference type="Pfam" id="PF01926"/>
    </source>
</evidence>
<evidence type="ECO:0000313" key="4">
    <source>
        <dbReference type="EMBL" id="CAF0747246.1"/>
    </source>
</evidence>
<evidence type="ECO:0000313" key="6">
    <source>
        <dbReference type="EMBL" id="CAF3934197.1"/>
    </source>
</evidence>
<dbReference type="EMBL" id="CAJOAZ010002494">
    <property type="protein sequence ID" value="CAF3934197.1"/>
    <property type="molecule type" value="Genomic_DNA"/>
</dbReference>
<dbReference type="InterPro" id="IPR027417">
    <property type="entry name" value="P-loop_NTPase"/>
</dbReference>
<dbReference type="Gene3D" id="3.40.50.1820">
    <property type="entry name" value="alpha/beta hydrolase"/>
    <property type="match status" value="1"/>
</dbReference>
<dbReference type="Pfam" id="PF01926">
    <property type="entry name" value="MMR_HSR1"/>
    <property type="match status" value="1"/>
</dbReference>
<dbReference type="InterPro" id="IPR006073">
    <property type="entry name" value="GTP-bd"/>
</dbReference>
<dbReference type="Proteomes" id="UP000663891">
    <property type="component" value="Unassembled WGS sequence"/>
</dbReference>
<proteinExistence type="predicted"/>
<dbReference type="OrthoDB" id="10033750at2759"/>
<dbReference type="SUPFAM" id="SSF53474">
    <property type="entry name" value="alpha/beta-Hydrolases"/>
    <property type="match status" value="1"/>
</dbReference>
<dbReference type="GO" id="GO:0006629">
    <property type="term" value="P:lipid metabolic process"/>
    <property type="evidence" value="ECO:0007669"/>
    <property type="project" value="InterPro"/>
</dbReference>
<dbReference type="CDD" id="cd00519">
    <property type="entry name" value="Lipase_3"/>
    <property type="match status" value="1"/>
</dbReference>
<protein>
    <recommendedName>
        <fullName evidence="10">Fungal lipase-like domain-containing protein</fullName>
    </recommendedName>
</protein>
<dbReference type="Proteomes" id="UP000663845">
    <property type="component" value="Unassembled WGS sequence"/>
</dbReference>
<dbReference type="AlphaFoldDB" id="A0A819JIU0"/>
<evidence type="ECO:0000259" key="1">
    <source>
        <dbReference type="Pfam" id="PF01764"/>
    </source>
</evidence>
<sequence>MAESKDVNKTFPHIPFNYSSSFHSTVEGKVWTRLLIHLCWWLHDMYEIDGTGSNAKFEYFEEKISQCQTLFPGEFKLMFSDPDVSPNEQHPLLFCRQDEQKIIIIVFRATVSSKSLQDVFTDISIHSNHDVYLGSRHSGFSERAESSPLLAVTNWLRRGWKVVITGHSLGGAVSQLFTAQVINNLVEAGLLPEMVSLRCVTFGTPQCADYRFWSSYTRWYDVFDTYIYEHDAIFRLVTFGTDFTKKIIGSFAGYLKAGAKICAHAIGYRNQDQTNILTNATDQVCEFTNDVLVPKYSIFGRHHFIRKGEKGEFKIDSIGEQEKEKERLLKDLGAGHRWYDYFIEERLIPEQFKFIFREFMEHGCYPFSISQLFNEEATPRLGTEHLRKQQLLRIKKAQNNPKKCNWTSDSVPHLSAIMNDNGVTGLSRIHFQGFLVDFVISVELPSELVEPGQTKTKKPVLSQDKPDECAILCFNSDVSINYLKKKPWFEVNVKTYFGQFNVQVVVISNFDGTVPSVYQLDPISTILRAFIEFILDANSIEQIDSSLTHCFSSFFTTVERIDSNKYDTILARYLAELQSRNLSSETDNELQNLSLPERSDKLGKYFEPILTSLQKIAEENKNSEKEKHALFIYNALKCEINRENGQSPSNDKNSAEYYKLVPLHLKFGELHQYLRDLHKDPQIVTVRENLKVLMAPAFYTMLKIRRLEYIEFIPVIEKLSEGLLESTVLLYIADKLDAKDWVVAVTMGLCAVKTTIHCITPSYRNIIRSLTKVAHALLKSTGEHIDEKSNDWAILNRIPECQWSRRLIQARLSPQLDTVWNDVVTNQPLRRIPSENRCQIIDVIEICCQLCSMREILAGKPPKVVITGQSQTGKSTLFEHLTGRELPEISDVGNFNTRVSLQAQAFIKLNDKASDDTASGDSVLPIDLVDSPGYDDATGQAGNLLGMSFNAANLFIVVTTLRDVNQTHTIALLNKLLNHTKVKILVLINQVDIRLKEEWDRIRRQSHRRRMDSDEDSDMDETNQEFNRCQKLDQMVERPRQELIEGLTIAPEVIKSRVTFQTIILKGFNGFNKAFIKSNNAYKNDDFRDKVHRSNVNNWIKKNLINSSG</sequence>
<evidence type="ECO:0000313" key="5">
    <source>
        <dbReference type="EMBL" id="CAF0781215.1"/>
    </source>
</evidence>
<gene>
    <name evidence="4" type="ORF">IZO911_LOCUS3914</name>
    <name evidence="3" type="ORF">JYZ213_LOCUS2033</name>
    <name evidence="7" type="ORF">KXQ929_LOCUS26021</name>
    <name evidence="8" type="ORF">OKA104_LOCUS31886</name>
    <name evidence="6" type="ORF">OXD698_LOCUS25754</name>
    <name evidence="5" type="ORF">VCS650_LOCUS2942</name>
</gene>
<dbReference type="Proteomes" id="UP000663860">
    <property type="component" value="Unassembled WGS sequence"/>
</dbReference>
<dbReference type="Pfam" id="PF01764">
    <property type="entry name" value="Lipase_3"/>
    <property type="match status" value="1"/>
</dbReference>
<reference evidence="6" key="1">
    <citation type="submission" date="2021-02" db="EMBL/GenBank/DDBJ databases">
        <authorList>
            <person name="Nowell W R."/>
        </authorList>
    </citation>
    <scope>NUCLEOTIDE SEQUENCE</scope>
</reference>
<evidence type="ECO:0000313" key="8">
    <source>
        <dbReference type="EMBL" id="CAF4036350.1"/>
    </source>
</evidence>
<evidence type="ECO:0000313" key="3">
    <source>
        <dbReference type="EMBL" id="CAF0743569.1"/>
    </source>
</evidence>
<dbReference type="EMBL" id="CAJOAY010003714">
    <property type="protein sequence ID" value="CAF4036350.1"/>
    <property type="molecule type" value="Genomic_DNA"/>
</dbReference>
<dbReference type="EMBL" id="CAJOBB010002313">
    <property type="protein sequence ID" value="CAF3958037.1"/>
    <property type="molecule type" value="Genomic_DNA"/>
</dbReference>
<dbReference type="Gene3D" id="3.40.50.300">
    <property type="entry name" value="P-loop containing nucleotide triphosphate hydrolases"/>
    <property type="match status" value="1"/>
</dbReference>
<name>A0A819JIU0_9BILA</name>
<dbReference type="EMBL" id="CAJNOG010000010">
    <property type="protein sequence ID" value="CAF0743569.1"/>
    <property type="molecule type" value="Genomic_DNA"/>
</dbReference>